<keyword evidence="2" id="KW-0812">Transmembrane</keyword>
<evidence type="ECO:0000313" key="5">
    <source>
        <dbReference type="Proteomes" id="UP000332933"/>
    </source>
</evidence>
<evidence type="ECO:0000256" key="2">
    <source>
        <dbReference type="SAM" id="Phobius"/>
    </source>
</evidence>
<name>A0A485KU20_9STRA</name>
<dbReference type="EMBL" id="VJMH01005314">
    <property type="protein sequence ID" value="KAF0697509.1"/>
    <property type="molecule type" value="Genomic_DNA"/>
</dbReference>
<gene>
    <name evidence="4" type="primary">Aste57867_11819</name>
    <name evidence="3" type="ORF">As57867_011774</name>
    <name evidence="4" type="ORF">ASTE57867_11819</name>
</gene>
<protein>
    <submittedName>
        <fullName evidence="4">Aste57867_11819 protein</fullName>
    </submittedName>
</protein>
<evidence type="ECO:0000313" key="3">
    <source>
        <dbReference type="EMBL" id="KAF0697509.1"/>
    </source>
</evidence>
<dbReference type="OrthoDB" id="57629at2759"/>
<evidence type="ECO:0000313" key="4">
    <source>
        <dbReference type="EMBL" id="VFT88674.1"/>
    </source>
</evidence>
<dbReference type="Proteomes" id="UP000332933">
    <property type="component" value="Unassembled WGS sequence"/>
</dbReference>
<feature type="region of interest" description="Disordered" evidence="1">
    <location>
        <begin position="161"/>
        <end position="182"/>
    </location>
</feature>
<dbReference type="EMBL" id="CAADRA010005335">
    <property type="protein sequence ID" value="VFT88674.1"/>
    <property type="molecule type" value="Genomic_DNA"/>
</dbReference>
<reference evidence="4 5" key="1">
    <citation type="submission" date="2019-03" db="EMBL/GenBank/DDBJ databases">
        <authorList>
            <person name="Gaulin E."/>
            <person name="Dumas B."/>
        </authorList>
    </citation>
    <scope>NUCLEOTIDE SEQUENCE [LARGE SCALE GENOMIC DNA]</scope>
    <source>
        <strain evidence="4">CBS 568.67</strain>
    </source>
</reference>
<keyword evidence="2" id="KW-0472">Membrane</keyword>
<keyword evidence="5" id="KW-1185">Reference proteome</keyword>
<dbReference type="AlphaFoldDB" id="A0A485KU20"/>
<keyword evidence="2" id="KW-1133">Transmembrane helix</keyword>
<accession>A0A485KU20</accession>
<reference evidence="3" key="2">
    <citation type="submission" date="2019-06" db="EMBL/GenBank/DDBJ databases">
        <title>Genomics analysis of Aphanomyces spp. identifies a new class of oomycete effector associated with host adaptation.</title>
        <authorList>
            <person name="Gaulin E."/>
        </authorList>
    </citation>
    <scope>NUCLEOTIDE SEQUENCE</scope>
    <source>
        <strain evidence="3">CBS 578.67</strain>
    </source>
</reference>
<proteinExistence type="predicted"/>
<sequence length="182" mass="19884">MQAVATNSTTNVVTGVTPWACQPWAKVVGAFRYDTTTHHVECFSNDGVDCLFVSSLATCRSNIAADNGTVVAPPLRPVRCPNTTNETSAPRWCKAIRAVYMGHRNDTPPRKPTREIVHLPKETKSQHQQSMLLTAASILLGVGAIAVVIWIVRKKLTSSQQRPREAPLKAVASAPYHKNESI</sequence>
<organism evidence="4 5">
    <name type="scientific">Aphanomyces stellatus</name>
    <dbReference type="NCBI Taxonomy" id="120398"/>
    <lineage>
        <taxon>Eukaryota</taxon>
        <taxon>Sar</taxon>
        <taxon>Stramenopiles</taxon>
        <taxon>Oomycota</taxon>
        <taxon>Saprolegniomycetes</taxon>
        <taxon>Saprolegniales</taxon>
        <taxon>Verrucalvaceae</taxon>
        <taxon>Aphanomyces</taxon>
    </lineage>
</organism>
<evidence type="ECO:0000256" key="1">
    <source>
        <dbReference type="SAM" id="MobiDB-lite"/>
    </source>
</evidence>
<feature type="transmembrane region" description="Helical" evidence="2">
    <location>
        <begin position="131"/>
        <end position="152"/>
    </location>
</feature>